<reference evidence="1 2" key="1">
    <citation type="journal article" date="2011" name="Front. Microbiol.">
        <title>Genomic signatures of strain selection and enhancement in Bacillus atrophaeus var. globigii, a historical biowarfare simulant.</title>
        <authorList>
            <person name="Gibbons H.S."/>
            <person name="Broomall S.M."/>
            <person name="McNew L.A."/>
            <person name="Daligault H."/>
            <person name="Chapman C."/>
            <person name="Bruce D."/>
            <person name="Karavis M."/>
            <person name="Krepps M."/>
            <person name="McGregor P.A."/>
            <person name="Hong C."/>
            <person name="Park K.H."/>
            <person name="Akmal A."/>
            <person name="Feldman A."/>
            <person name="Lin J.S."/>
            <person name="Chang W.E."/>
            <person name="Higgs B.W."/>
            <person name="Demirev P."/>
            <person name="Lindquist J."/>
            <person name="Liem A."/>
            <person name="Fochler E."/>
            <person name="Read T.D."/>
            <person name="Tapia R."/>
            <person name="Johnson S."/>
            <person name="Bishop-Lilly K.A."/>
            <person name="Detter C."/>
            <person name="Han C."/>
            <person name="Sozhamannan S."/>
            <person name="Rosenzweig C.N."/>
            <person name="Skowronski E.W."/>
        </authorList>
    </citation>
    <scope>NUCLEOTIDE SEQUENCE [LARGE SCALE GENOMIC DNA]</scope>
    <source>
        <strain evidence="1 2">AIT1</strain>
    </source>
</reference>
<accession>A0A432X8J6</accession>
<comment type="caution">
    <text evidence="1">The sequence shown here is derived from an EMBL/GenBank/DDBJ whole genome shotgun (WGS) entry which is preliminary data.</text>
</comment>
<protein>
    <submittedName>
        <fullName evidence="1">Uncharacterized protein</fullName>
    </submittedName>
</protein>
<dbReference type="Proteomes" id="UP000286976">
    <property type="component" value="Unassembled WGS sequence"/>
</dbReference>
<keyword evidence="2" id="KW-1185">Reference proteome</keyword>
<proteinExistence type="predicted"/>
<dbReference type="AlphaFoldDB" id="A0A432X8J6"/>
<dbReference type="EMBL" id="PIPQ01000001">
    <property type="protein sequence ID" value="RUO43707.1"/>
    <property type="molecule type" value="Genomic_DNA"/>
</dbReference>
<gene>
    <name evidence="1" type="ORF">CWE15_00450</name>
</gene>
<organism evidence="1 2">
    <name type="scientific">Aliidiomarina taiwanensis</name>
    <dbReference type="NCBI Taxonomy" id="946228"/>
    <lineage>
        <taxon>Bacteria</taxon>
        <taxon>Pseudomonadati</taxon>
        <taxon>Pseudomonadota</taxon>
        <taxon>Gammaproteobacteria</taxon>
        <taxon>Alteromonadales</taxon>
        <taxon>Idiomarinaceae</taxon>
        <taxon>Aliidiomarina</taxon>
    </lineage>
</organism>
<evidence type="ECO:0000313" key="1">
    <source>
        <dbReference type="EMBL" id="RUO43707.1"/>
    </source>
</evidence>
<evidence type="ECO:0000313" key="2">
    <source>
        <dbReference type="Proteomes" id="UP000286976"/>
    </source>
</evidence>
<sequence>MNTGSVDNELDDEYCRLAEGIAQSLHEGIQVEKAVQSEFVFWFGEQSKDKLLSVCSALKEAGIGDGK</sequence>
<name>A0A432X8J6_9GAMM</name>